<feature type="signal peptide" evidence="1">
    <location>
        <begin position="1"/>
        <end position="28"/>
    </location>
</feature>
<reference evidence="3" key="1">
    <citation type="journal article" date="2019" name="Int. J. Syst. Evol. Microbiol.">
        <title>The Global Catalogue of Microorganisms (GCM) 10K type strain sequencing project: providing services to taxonomists for standard genome sequencing and annotation.</title>
        <authorList>
            <consortium name="The Broad Institute Genomics Platform"/>
            <consortium name="The Broad Institute Genome Sequencing Center for Infectious Disease"/>
            <person name="Wu L."/>
            <person name="Ma J."/>
        </authorList>
    </citation>
    <scope>NUCLEOTIDE SEQUENCE [LARGE SCALE GENOMIC DNA]</scope>
    <source>
        <strain evidence="3">CGMCC 4.7131</strain>
    </source>
</reference>
<dbReference type="RefSeq" id="WP_344557854.1">
    <property type="nucleotide sequence ID" value="NZ_BAAATG010000010.1"/>
</dbReference>
<accession>A0ABW0DTF4</accession>
<feature type="chain" id="PRO_5046910750" description="Secreted protein" evidence="1">
    <location>
        <begin position="29"/>
        <end position="99"/>
    </location>
</feature>
<evidence type="ECO:0008006" key="4">
    <source>
        <dbReference type="Google" id="ProtNLM"/>
    </source>
</evidence>
<gene>
    <name evidence="2" type="ORF">ACFPWV_12805</name>
</gene>
<evidence type="ECO:0000313" key="2">
    <source>
        <dbReference type="EMBL" id="MFC5240785.1"/>
    </source>
</evidence>
<comment type="caution">
    <text evidence="2">The sequence shown here is derived from an EMBL/GenBank/DDBJ whole genome shotgun (WGS) entry which is preliminary data.</text>
</comment>
<organism evidence="2 3">
    <name type="scientific">Streptomyces atrovirens</name>
    <dbReference type="NCBI Taxonomy" id="285556"/>
    <lineage>
        <taxon>Bacteria</taxon>
        <taxon>Bacillati</taxon>
        <taxon>Actinomycetota</taxon>
        <taxon>Actinomycetes</taxon>
        <taxon>Kitasatosporales</taxon>
        <taxon>Streptomycetaceae</taxon>
        <taxon>Streptomyces</taxon>
    </lineage>
</organism>
<keyword evidence="1" id="KW-0732">Signal</keyword>
<protein>
    <recommendedName>
        <fullName evidence="4">Secreted protein</fullName>
    </recommendedName>
</protein>
<dbReference type="EMBL" id="JBHSKN010000011">
    <property type="protein sequence ID" value="MFC5240785.1"/>
    <property type="molecule type" value="Genomic_DNA"/>
</dbReference>
<sequence>MPKPIRTSRRAWCAAWVVLCAAGLAATAGLNASSAPDPQPERSVSAECAECVADIETQLAEAKAEQEGEGDGVLAFSRVQAGTGDDCRDELRDHLRGDR</sequence>
<evidence type="ECO:0000313" key="3">
    <source>
        <dbReference type="Proteomes" id="UP001596035"/>
    </source>
</evidence>
<proteinExistence type="predicted"/>
<name>A0ABW0DTF4_9ACTN</name>
<dbReference type="Proteomes" id="UP001596035">
    <property type="component" value="Unassembled WGS sequence"/>
</dbReference>
<keyword evidence="3" id="KW-1185">Reference proteome</keyword>
<evidence type="ECO:0000256" key="1">
    <source>
        <dbReference type="SAM" id="SignalP"/>
    </source>
</evidence>